<dbReference type="PROSITE" id="PS00108">
    <property type="entry name" value="PROTEIN_KINASE_ST"/>
    <property type="match status" value="1"/>
</dbReference>
<evidence type="ECO:0000313" key="7">
    <source>
        <dbReference type="EMBL" id="MBA2895089.1"/>
    </source>
</evidence>
<dbReference type="SUPFAM" id="SSF56112">
    <property type="entry name" value="Protein kinase-like (PK-like)"/>
    <property type="match status" value="1"/>
</dbReference>
<keyword evidence="8" id="KW-1185">Reference proteome</keyword>
<evidence type="ECO:0000256" key="2">
    <source>
        <dbReference type="ARBA" id="ARBA00022741"/>
    </source>
</evidence>
<evidence type="ECO:0000256" key="1">
    <source>
        <dbReference type="ARBA" id="ARBA00022679"/>
    </source>
</evidence>
<dbReference type="Pfam" id="PF00069">
    <property type="entry name" value="Pkinase"/>
    <property type="match status" value="1"/>
</dbReference>
<dbReference type="PROSITE" id="PS50011">
    <property type="entry name" value="PROTEIN_KINASE_DOM"/>
    <property type="match status" value="1"/>
</dbReference>
<feature type="compositionally biased region" description="Basic and acidic residues" evidence="5">
    <location>
        <begin position="423"/>
        <end position="433"/>
    </location>
</feature>
<organism evidence="7 8">
    <name type="scientific">Nonomuraea soli</name>
    <dbReference type="NCBI Taxonomy" id="1032476"/>
    <lineage>
        <taxon>Bacteria</taxon>
        <taxon>Bacillati</taxon>
        <taxon>Actinomycetota</taxon>
        <taxon>Actinomycetes</taxon>
        <taxon>Streptosporangiales</taxon>
        <taxon>Streptosporangiaceae</taxon>
        <taxon>Nonomuraea</taxon>
    </lineage>
</organism>
<dbReference type="GO" id="GO:0005524">
    <property type="term" value="F:ATP binding"/>
    <property type="evidence" value="ECO:0007669"/>
    <property type="project" value="UniProtKB-KW"/>
</dbReference>
<dbReference type="InterPro" id="IPR011009">
    <property type="entry name" value="Kinase-like_dom_sf"/>
</dbReference>
<evidence type="ECO:0000313" key="8">
    <source>
        <dbReference type="Proteomes" id="UP000530928"/>
    </source>
</evidence>
<feature type="region of interest" description="Disordered" evidence="5">
    <location>
        <begin position="314"/>
        <end position="371"/>
    </location>
</feature>
<dbReference type="RefSeq" id="WP_181613785.1">
    <property type="nucleotide sequence ID" value="NZ_BAABAM010000004.1"/>
</dbReference>
<keyword evidence="2" id="KW-0547">Nucleotide-binding</keyword>
<dbReference type="GO" id="GO:0004674">
    <property type="term" value="F:protein serine/threonine kinase activity"/>
    <property type="evidence" value="ECO:0007669"/>
    <property type="project" value="UniProtKB-KW"/>
</dbReference>
<feature type="region of interest" description="Disordered" evidence="5">
    <location>
        <begin position="414"/>
        <end position="433"/>
    </location>
</feature>
<proteinExistence type="predicted"/>
<feature type="compositionally biased region" description="Low complexity" evidence="5">
    <location>
        <begin position="327"/>
        <end position="349"/>
    </location>
</feature>
<evidence type="ECO:0000256" key="4">
    <source>
        <dbReference type="ARBA" id="ARBA00022840"/>
    </source>
</evidence>
<accession>A0A7W0HTG3</accession>
<keyword evidence="4" id="KW-0067">ATP-binding</keyword>
<dbReference type="AlphaFoldDB" id="A0A7W0HTG3"/>
<comment type="caution">
    <text evidence="7">The sequence shown here is derived from an EMBL/GenBank/DDBJ whole genome shotgun (WGS) entry which is preliminary data.</text>
</comment>
<evidence type="ECO:0000259" key="6">
    <source>
        <dbReference type="PROSITE" id="PS50011"/>
    </source>
</evidence>
<feature type="compositionally biased region" description="Pro residues" evidence="5">
    <location>
        <begin position="261"/>
        <end position="273"/>
    </location>
</feature>
<evidence type="ECO:0000256" key="5">
    <source>
        <dbReference type="SAM" id="MobiDB-lite"/>
    </source>
</evidence>
<dbReference type="InterPro" id="IPR000719">
    <property type="entry name" value="Prot_kinase_dom"/>
</dbReference>
<name>A0A7W0HTG3_9ACTN</name>
<dbReference type="Proteomes" id="UP000530928">
    <property type="component" value="Unassembled WGS sequence"/>
</dbReference>
<sequence>MPLDALRPGDPTVLGPYRLEGRLGRGGQGVVYLGRDPGGEPVAIKVLTGELDRAFARELAAARQVDEFCTARVISSDLDHDPPYVAAEYIDGPALSAMGVLRGAALTRLAIGTATALAAIHRAGVVHRDFKPGNVLMGPDGPRVIDFGIARLVGATVTKDGAAGTPPYMAPEQFTGENIGPPADLFAWGSTMVHAATGRPPFGNDTFAATAHRILHGEPELGELAEPLRSIVARCLSKDPASRPSARQVLLELLGEGATLPAPPTPPGLPAPSGPTASSGLLSRRRMLAGAVAAGAGVAVTGGLLWRFWPTDTASASSGAQPSTGRGTSTPPAGTNPGPSPSASGGKPPSSTPPATPTPTPASDGAVQPPPAEPMALALAIEEALAATSLANLTFDGFLSQSSFKLDATGKVSLPPGALSDNARSDFEVSVKPEDPSDAPFSFAVREGELFMGGKRVYDPPGHDYIQAVRTTAGLEVLLDFVQLAPRVRRSGTRYNAVIPFSRSPEQFKAWIMTWTEQGDDNAFARDTVAWDLRLDRSNRPTRFVVSWRSLIIGQTVSHTFTSVYSRWREGAIQ</sequence>
<feature type="compositionally biased region" description="Pro residues" evidence="5">
    <location>
        <begin position="350"/>
        <end position="360"/>
    </location>
</feature>
<feature type="compositionally biased region" description="Polar residues" evidence="5">
    <location>
        <begin position="314"/>
        <end position="326"/>
    </location>
</feature>
<dbReference type="EMBL" id="JACDUR010000006">
    <property type="protein sequence ID" value="MBA2895089.1"/>
    <property type="molecule type" value="Genomic_DNA"/>
</dbReference>
<dbReference type="Gene3D" id="3.30.200.20">
    <property type="entry name" value="Phosphorylase Kinase, domain 1"/>
    <property type="match status" value="1"/>
</dbReference>
<feature type="domain" description="Protein kinase" evidence="6">
    <location>
        <begin position="17"/>
        <end position="254"/>
    </location>
</feature>
<keyword evidence="7" id="KW-0723">Serine/threonine-protein kinase</keyword>
<keyword evidence="3 7" id="KW-0418">Kinase</keyword>
<dbReference type="CDD" id="cd14014">
    <property type="entry name" value="STKc_PknB_like"/>
    <property type="match status" value="1"/>
</dbReference>
<dbReference type="InterPro" id="IPR008271">
    <property type="entry name" value="Ser/Thr_kinase_AS"/>
</dbReference>
<reference evidence="7 8" key="1">
    <citation type="submission" date="2020-07" db="EMBL/GenBank/DDBJ databases">
        <title>Genomic Encyclopedia of Type Strains, Phase IV (KMG-IV): sequencing the most valuable type-strain genomes for metagenomic binning, comparative biology and taxonomic classification.</title>
        <authorList>
            <person name="Goeker M."/>
        </authorList>
    </citation>
    <scope>NUCLEOTIDE SEQUENCE [LARGE SCALE GENOMIC DNA]</scope>
    <source>
        <strain evidence="7 8">DSM 45533</strain>
    </source>
</reference>
<keyword evidence="1" id="KW-0808">Transferase</keyword>
<dbReference type="PANTHER" id="PTHR43289">
    <property type="entry name" value="MITOGEN-ACTIVATED PROTEIN KINASE KINASE KINASE 20-RELATED"/>
    <property type="match status" value="1"/>
</dbReference>
<dbReference type="PANTHER" id="PTHR43289:SF34">
    <property type="entry name" value="SERINE_THREONINE-PROTEIN KINASE YBDM-RELATED"/>
    <property type="match status" value="1"/>
</dbReference>
<dbReference type="Gene3D" id="1.10.510.10">
    <property type="entry name" value="Transferase(Phosphotransferase) domain 1"/>
    <property type="match status" value="1"/>
</dbReference>
<feature type="region of interest" description="Disordered" evidence="5">
    <location>
        <begin position="257"/>
        <end position="280"/>
    </location>
</feature>
<evidence type="ECO:0000256" key="3">
    <source>
        <dbReference type="ARBA" id="ARBA00022777"/>
    </source>
</evidence>
<gene>
    <name evidence="7" type="ORF">HNR30_006461</name>
</gene>
<protein>
    <submittedName>
        <fullName evidence="7">Serine/threonine protein kinase</fullName>
    </submittedName>
</protein>